<comment type="caution">
    <text evidence="5">The sequence shown here is derived from an EMBL/GenBank/DDBJ whole genome shotgun (WGS) entry which is preliminary data.</text>
</comment>
<comment type="similarity">
    <text evidence="1">Belongs to the acetyl-CoA hydrolase/transferase family.</text>
</comment>
<accession>A0A0E2B731</accession>
<evidence type="ECO:0000259" key="4">
    <source>
        <dbReference type="Pfam" id="PF13336"/>
    </source>
</evidence>
<dbReference type="InterPro" id="IPR037171">
    <property type="entry name" value="NagB/RpiA_transferase-like"/>
</dbReference>
<gene>
    <name evidence="5" type="primary">cat</name>
    <name evidence="5" type="ORF">LEP1GSC081_4365</name>
</gene>
<feature type="domain" description="Acetyl-CoA hydrolase/transferase C-terminal" evidence="4">
    <location>
        <begin position="270"/>
        <end position="422"/>
    </location>
</feature>
<name>A0A0E2B731_9LEPT</name>
<dbReference type="AlphaFoldDB" id="A0A0E2B731"/>
<dbReference type="PANTHER" id="PTHR21432">
    <property type="entry name" value="ACETYL-COA HYDROLASE-RELATED"/>
    <property type="match status" value="1"/>
</dbReference>
<dbReference type="EMBL" id="AHMY02000013">
    <property type="protein sequence ID" value="EKO17124.1"/>
    <property type="molecule type" value="Genomic_DNA"/>
</dbReference>
<organism evidence="5 6">
    <name type="scientific">Leptospira kirschneri str. H1</name>
    <dbReference type="NCBI Taxonomy" id="1049966"/>
    <lineage>
        <taxon>Bacteria</taxon>
        <taxon>Pseudomonadati</taxon>
        <taxon>Spirochaetota</taxon>
        <taxon>Spirochaetia</taxon>
        <taxon>Leptospirales</taxon>
        <taxon>Leptospiraceae</taxon>
        <taxon>Leptospira</taxon>
    </lineage>
</organism>
<keyword evidence="2 5" id="KW-0808">Transferase</keyword>
<dbReference type="GO" id="GO:0008775">
    <property type="term" value="F:acetate CoA-transferase activity"/>
    <property type="evidence" value="ECO:0007669"/>
    <property type="project" value="InterPro"/>
</dbReference>
<dbReference type="InterPro" id="IPR026888">
    <property type="entry name" value="AcetylCoA_hyd_C"/>
</dbReference>
<dbReference type="RefSeq" id="WP_004764469.1">
    <property type="nucleotide sequence ID" value="NZ_AHMY02000013.1"/>
</dbReference>
<dbReference type="GO" id="GO:0006083">
    <property type="term" value="P:acetate metabolic process"/>
    <property type="evidence" value="ECO:0007669"/>
    <property type="project" value="InterPro"/>
</dbReference>
<sequence length="429" mass="46446">MKFKTNNPFISADLAVSSVKSGQRVFIHSVAAAPTLLIQALTSRANKLANVEMIHLHTEGKAPYAEPGMEGKFFTNSLFVAANTRKAVEEGRGDYIPIFLSECPSLFRKGILPLDVALIQVSPPDKHGFCSLGVSVDISKAAVETAKTVVAQVNVNMPRTHGDGIIPINKIHSFVEGHLPLHEHFSEEPSDIELAIGKNVACLVEDGATLQMGIGAIPNAVLTCLTSHKDLGIHTEMFSDGVMELVQKGIITGIHKKKHPGKIVSGFVMGTRKLYDFIDDNPEVSMLDIGYINDPHVIRKNPKVTAINSAVEVDLTGQVCADTIGTRQYSGVGGQMDFIRGASLSEGGKPIIALPSTTSKGESRIVSLLKPGANVVTTRAHVHFIVTEYGIANLYGKNLRQRAKELISIAHPNHRENLEKEALARFRIF</sequence>
<proteinExistence type="inferred from homology"/>
<dbReference type="Gene3D" id="3.40.1080.20">
    <property type="entry name" value="Acetyl-CoA hydrolase/transferase C-terminal domain"/>
    <property type="match status" value="1"/>
</dbReference>
<dbReference type="InterPro" id="IPR046433">
    <property type="entry name" value="ActCoA_hydro"/>
</dbReference>
<dbReference type="EC" id="2.8.3.-" evidence="5"/>
<dbReference type="PANTHER" id="PTHR21432:SF20">
    <property type="entry name" value="ACETYL-COA HYDROLASE"/>
    <property type="match status" value="1"/>
</dbReference>
<evidence type="ECO:0000313" key="5">
    <source>
        <dbReference type="EMBL" id="EKO17124.1"/>
    </source>
</evidence>
<dbReference type="Gene3D" id="3.40.1080.10">
    <property type="entry name" value="Glutaconate Coenzyme A-transferase"/>
    <property type="match status" value="1"/>
</dbReference>
<feature type="domain" description="Acetyl-CoA hydrolase/transferase N-terminal" evidence="3">
    <location>
        <begin position="17"/>
        <end position="175"/>
    </location>
</feature>
<reference evidence="5 6" key="1">
    <citation type="submission" date="2012-10" db="EMBL/GenBank/DDBJ databases">
        <authorList>
            <person name="Harkins D.M."/>
            <person name="Durkin A.S."/>
            <person name="Brinkac L.M."/>
            <person name="Selengut J.D."/>
            <person name="Sanka R."/>
            <person name="DePew J."/>
            <person name="Purushe J."/>
            <person name="Peacock S.J."/>
            <person name="Thaipadungpanit J."/>
            <person name="Wuthiekanun V.W."/>
            <person name="Day N.P."/>
            <person name="Vinetz J.M."/>
            <person name="Sutton G.G."/>
            <person name="Nelson W.C."/>
            <person name="Fouts D.E."/>
        </authorList>
    </citation>
    <scope>NUCLEOTIDE SEQUENCE [LARGE SCALE GENOMIC DNA]</scope>
    <source>
        <strain evidence="5 6">H1</strain>
    </source>
</reference>
<evidence type="ECO:0000313" key="6">
    <source>
        <dbReference type="Proteomes" id="UP000006253"/>
    </source>
</evidence>
<dbReference type="Gene3D" id="3.30.750.70">
    <property type="entry name" value="4-hydroxybutyrate coenzyme like domains"/>
    <property type="match status" value="1"/>
</dbReference>
<dbReference type="SUPFAM" id="SSF100950">
    <property type="entry name" value="NagB/RpiA/CoA transferase-like"/>
    <property type="match status" value="2"/>
</dbReference>
<protein>
    <submittedName>
        <fullName evidence="5">4-hydroxybutyrate coenzyme A transferase</fullName>
        <ecNumber evidence="5">2.8.3.-</ecNumber>
    </submittedName>
</protein>
<dbReference type="Pfam" id="PF13336">
    <property type="entry name" value="AcetylCoA_hyd_C"/>
    <property type="match status" value="1"/>
</dbReference>
<evidence type="ECO:0000259" key="3">
    <source>
        <dbReference type="Pfam" id="PF02550"/>
    </source>
</evidence>
<dbReference type="Proteomes" id="UP000006253">
    <property type="component" value="Unassembled WGS sequence"/>
</dbReference>
<evidence type="ECO:0000256" key="1">
    <source>
        <dbReference type="ARBA" id="ARBA00009632"/>
    </source>
</evidence>
<dbReference type="Pfam" id="PF02550">
    <property type="entry name" value="AcetylCoA_hydro"/>
    <property type="match status" value="1"/>
</dbReference>
<dbReference type="InterPro" id="IPR003702">
    <property type="entry name" value="ActCoA_hydro_N"/>
</dbReference>
<evidence type="ECO:0000256" key="2">
    <source>
        <dbReference type="ARBA" id="ARBA00022679"/>
    </source>
</evidence>
<dbReference type="InterPro" id="IPR038460">
    <property type="entry name" value="AcetylCoA_hyd_C_sf"/>
</dbReference>